<evidence type="ECO:0000313" key="2">
    <source>
        <dbReference type="Proteomes" id="UP000215214"/>
    </source>
</evidence>
<dbReference type="EMBL" id="LT899436">
    <property type="protein sequence ID" value="SNR16007.1"/>
    <property type="molecule type" value="Genomic_DNA"/>
</dbReference>
<dbReference type="OrthoDB" id="1160892at2"/>
<dbReference type="KEGG" id="tje:TJEJU_2322"/>
<dbReference type="Proteomes" id="UP000215214">
    <property type="component" value="Chromosome TJEJU"/>
</dbReference>
<proteinExistence type="predicted"/>
<accession>A0A238U9Y0</accession>
<evidence type="ECO:0000313" key="1">
    <source>
        <dbReference type="EMBL" id="SNR16007.1"/>
    </source>
</evidence>
<keyword evidence="2" id="KW-1185">Reference proteome</keyword>
<organism evidence="1 2">
    <name type="scientific">Tenacibaculum jejuense</name>
    <dbReference type="NCBI Taxonomy" id="584609"/>
    <lineage>
        <taxon>Bacteria</taxon>
        <taxon>Pseudomonadati</taxon>
        <taxon>Bacteroidota</taxon>
        <taxon>Flavobacteriia</taxon>
        <taxon>Flavobacteriales</taxon>
        <taxon>Flavobacteriaceae</taxon>
        <taxon>Tenacibaculum</taxon>
    </lineage>
</organism>
<dbReference type="AlphaFoldDB" id="A0A238U9Y0"/>
<protein>
    <submittedName>
        <fullName evidence="1">Uncharacterized protein</fullName>
    </submittedName>
</protein>
<sequence>MSTKITINDGYSLTKLNSQVNYNPQQNYPAVTIFPNGNNNYTVFAICYVPTGGLITKTVEEFNKGQYEYSKVKYSPSDNGITVPLVGDDSAATVVLSYFADIEHADLDQGSGTEFTARSFAVCYDFDPCGAPYECDVYTLEFNYTVIDGSSYEVLFLTQGDLDPRLSRGTISAPATPPPPTLK</sequence>
<name>A0A238U9Y0_9FLAO</name>
<dbReference type="RefSeq" id="WP_095072229.1">
    <property type="nucleotide sequence ID" value="NZ_LT899436.1"/>
</dbReference>
<reference evidence="1 2" key="1">
    <citation type="submission" date="2017-07" db="EMBL/GenBank/DDBJ databases">
        <authorList>
            <person name="Sun Z.S."/>
            <person name="Albrecht U."/>
            <person name="Echele G."/>
            <person name="Lee C.C."/>
        </authorList>
    </citation>
    <scope>NUCLEOTIDE SEQUENCE [LARGE SCALE GENOMIC DNA]</scope>
    <source>
        <strain evidence="2">type strain: KCTC 22618</strain>
    </source>
</reference>
<gene>
    <name evidence="1" type="ORF">TJEJU_2322</name>
</gene>